<dbReference type="AlphaFoldDB" id="A0A1G9A3W4"/>
<dbReference type="SUPFAM" id="SSF52091">
    <property type="entry name" value="SpoIIaa-like"/>
    <property type="match status" value="1"/>
</dbReference>
<evidence type="ECO:0000313" key="4">
    <source>
        <dbReference type="Proteomes" id="UP000326500"/>
    </source>
</evidence>
<reference evidence="3 4" key="1">
    <citation type="submission" date="2016-10" db="EMBL/GenBank/DDBJ databases">
        <authorList>
            <person name="Varghese N."/>
            <person name="Submissions S."/>
        </authorList>
    </citation>
    <scope>NUCLEOTIDE SEQUENCE [LARGE SCALE GENOMIC DNA]</scope>
    <source>
        <strain evidence="3 4">DSM 2373</strain>
    </source>
</reference>
<dbReference type="PANTHER" id="PTHR33495:SF2">
    <property type="entry name" value="ANTI-SIGMA FACTOR ANTAGONIST TM_1081-RELATED"/>
    <property type="match status" value="1"/>
</dbReference>
<evidence type="ECO:0000313" key="3">
    <source>
        <dbReference type="EMBL" id="SDK22089.1"/>
    </source>
</evidence>
<dbReference type="PANTHER" id="PTHR33495">
    <property type="entry name" value="ANTI-SIGMA FACTOR ANTAGONIST TM_1081-RELATED-RELATED"/>
    <property type="match status" value="1"/>
</dbReference>
<dbReference type="CDD" id="cd07043">
    <property type="entry name" value="STAS_anti-anti-sigma_factors"/>
    <property type="match status" value="1"/>
</dbReference>
<dbReference type="PROSITE" id="PS50801">
    <property type="entry name" value="STAS"/>
    <property type="match status" value="1"/>
</dbReference>
<protein>
    <submittedName>
        <fullName evidence="3">Anti-sigma B factor antagonist</fullName>
    </submittedName>
</protein>
<dbReference type="InterPro" id="IPR036513">
    <property type="entry name" value="STAS_dom_sf"/>
</dbReference>
<proteinExistence type="inferred from homology"/>
<dbReference type="GO" id="GO:0043856">
    <property type="term" value="F:anti-sigma factor antagonist activity"/>
    <property type="evidence" value="ECO:0007669"/>
    <property type="project" value="InterPro"/>
</dbReference>
<keyword evidence="4" id="KW-1185">Reference proteome</keyword>
<sequence>MCGHFEIIERRIDTVDIIAVSGRLDAGTSGLAEERINRVLDAGGKCLLINLCDLDYISSSGLRVLLAALKRLKKDGGTLRIACGNPQILEVFTMAGFHRIFSIYNDEAAALTELEAGP</sequence>
<dbReference type="Gene3D" id="3.30.750.24">
    <property type="entry name" value="STAS domain"/>
    <property type="match status" value="1"/>
</dbReference>
<dbReference type="EMBL" id="FNFT01000005">
    <property type="protein sequence ID" value="SDK22089.1"/>
    <property type="molecule type" value="Genomic_DNA"/>
</dbReference>
<accession>A0A1G9A3W4</accession>
<evidence type="ECO:0000256" key="1">
    <source>
        <dbReference type="ARBA" id="ARBA00009013"/>
    </source>
</evidence>
<gene>
    <name evidence="3" type="ORF">SAMN04488571_105159</name>
</gene>
<dbReference type="InterPro" id="IPR002645">
    <property type="entry name" value="STAS_dom"/>
</dbReference>
<comment type="similarity">
    <text evidence="1">Belongs to the anti-sigma-factor antagonist family.</text>
</comment>
<feature type="domain" description="STAS" evidence="2">
    <location>
        <begin position="5"/>
        <end position="114"/>
    </location>
</feature>
<organism evidence="3 4">
    <name type="scientific">Methanoculleus thermophilus</name>
    <dbReference type="NCBI Taxonomy" id="2200"/>
    <lineage>
        <taxon>Archaea</taxon>
        <taxon>Methanobacteriati</taxon>
        <taxon>Methanobacteriota</taxon>
        <taxon>Stenosarchaea group</taxon>
        <taxon>Methanomicrobia</taxon>
        <taxon>Methanomicrobiales</taxon>
        <taxon>Methanomicrobiaceae</taxon>
        <taxon>Methanoculleus</taxon>
    </lineage>
</organism>
<dbReference type="NCBIfam" id="TIGR00377">
    <property type="entry name" value="ant_ant_sig"/>
    <property type="match status" value="1"/>
</dbReference>
<dbReference type="OrthoDB" id="70392at2157"/>
<dbReference type="Pfam" id="PF01740">
    <property type="entry name" value="STAS"/>
    <property type="match status" value="1"/>
</dbReference>
<dbReference type="InterPro" id="IPR003658">
    <property type="entry name" value="Anti-sigma_ant"/>
</dbReference>
<dbReference type="STRING" id="2200.GCA_001571405_01728"/>
<evidence type="ECO:0000259" key="2">
    <source>
        <dbReference type="PROSITE" id="PS50801"/>
    </source>
</evidence>
<dbReference type="RefSeq" id="WP_066958026.1">
    <property type="nucleotide sequence ID" value="NZ_BCNX01000008.1"/>
</dbReference>
<name>A0A1G9A3W4_9EURY</name>
<dbReference type="Proteomes" id="UP000326500">
    <property type="component" value="Unassembled WGS sequence"/>
</dbReference>